<feature type="compositionally biased region" description="Polar residues" evidence="1">
    <location>
        <begin position="270"/>
        <end position="299"/>
    </location>
</feature>
<dbReference type="Pfam" id="PF24320">
    <property type="entry name" value="DUF7492"/>
    <property type="match status" value="1"/>
</dbReference>
<reference evidence="6 7" key="1">
    <citation type="submission" date="2017-01" db="EMBL/GenBank/DDBJ databases">
        <title>Draft genome sequence of Diplodia seriata F98.1, a fungal species involved in grapevine trunk diseases.</title>
        <authorList>
            <person name="Robert-Siegwald G."/>
            <person name="Vallet J."/>
            <person name="Abou-Mansour E."/>
            <person name="Xu J."/>
            <person name="Rey P."/>
            <person name="Bertsch C."/>
            <person name="Rego C."/>
            <person name="Larignon P."/>
            <person name="Fontaine F."/>
            <person name="Lebrun M.-H."/>
        </authorList>
    </citation>
    <scope>NUCLEOTIDE SEQUENCE [LARGE SCALE GENOMIC DNA]</scope>
    <source>
        <strain evidence="6 7">F98.1</strain>
    </source>
</reference>
<feature type="compositionally biased region" description="Low complexity" evidence="1">
    <location>
        <begin position="304"/>
        <end position="342"/>
    </location>
</feature>
<evidence type="ECO:0000313" key="6">
    <source>
        <dbReference type="EMBL" id="OMP86469.1"/>
    </source>
</evidence>
<dbReference type="STRING" id="420778.A0A1S8BG71"/>
<evidence type="ECO:0000313" key="7">
    <source>
        <dbReference type="Proteomes" id="UP000190776"/>
    </source>
</evidence>
<feature type="region of interest" description="Disordered" evidence="1">
    <location>
        <begin position="181"/>
        <end position="203"/>
    </location>
</feature>
<name>A0A1S8BG71_9PEZI</name>
<comment type="caution">
    <text evidence="6">The sequence shown here is derived from an EMBL/GenBank/DDBJ whole genome shotgun (WGS) entry which is preliminary data.</text>
</comment>
<evidence type="ECO:0000259" key="4">
    <source>
        <dbReference type="Pfam" id="PF24320"/>
    </source>
</evidence>
<gene>
    <name evidence="6" type="ORF">BK809_0003639</name>
    <name evidence="5" type="ORF">SLS55_008913</name>
</gene>
<dbReference type="OrthoDB" id="64281at2759"/>
<keyword evidence="2" id="KW-0812">Transmembrane</keyword>
<reference evidence="5 8" key="2">
    <citation type="submission" date="2024-02" db="EMBL/GenBank/DDBJ databases">
        <title>De novo assembly and annotation of 12 fungi associated with fruit tree decline syndrome in Ontario, Canada.</title>
        <authorList>
            <person name="Sulman M."/>
            <person name="Ellouze W."/>
            <person name="Ilyukhin E."/>
        </authorList>
    </citation>
    <scope>NUCLEOTIDE SEQUENCE [LARGE SCALE GENOMIC DNA]</scope>
    <source>
        <strain evidence="5 8">FDS-637</strain>
    </source>
</reference>
<feature type="chain" id="PRO_5013023826" description="DUF7492 domain-containing protein" evidence="3">
    <location>
        <begin position="21"/>
        <end position="474"/>
    </location>
</feature>
<keyword evidence="2" id="KW-0472">Membrane</keyword>
<dbReference type="Proteomes" id="UP001430584">
    <property type="component" value="Unassembled WGS sequence"/>
</dbReference>
<dbReference type="AlphaFoldDB" id="A0A1S8BG71"/>
<dbReference type="EMBL" id="JAJVCZ030000009">
    <property type="protein sequence ID" value="KAL0256518.1"/>
    <property type="molecule type" value="Genomic_DNA"/>
</dbReference>
<feature type="signal peptide" evidence="3">
    <location>
        <begin position="1"/>
        <end position="20"/>
    </location>
</feature>
<feature type="domain" description="DUF7492" evidence="4">
    <location>
        <begin position="19"/>
        <end position="282"/>
    </location>
</feature>
<evidence type="ECO:0000256" key="2">
    <source>
        <dbReference type="SAM" id="Phobius"/>
    </source>
</evidence>
<evidence type="ECO:0000313" key="8">
    <source>
        <dbReference type="Proteomes" id="UP001430584"/>
    </source>
</evidence>
<sequence>MTNSIFGLLAAALLLTQAAAHTWIEQLAVIKDGAYVGNYGYPRGYLSRTDPGFNGGASSQWLLPPLDSARLRVNDSDNLCRKEQQTQTQTEKWPRLSVAPGDYVAMKYGENGHVTLPDNQKGKPEKGGTVFVYGTTEPNDDEKLTTVLKWTKDGTGGDKRGKLLATNNFDDGRCYQINSGPISTQRQKEFPDPNPGQPDSYNEQYCETDVQIPEDQEAGKTYTLYWVWQWPTAAGKDPTYPQGKDEWYTTCSDVDLTSANSLQSFAAGGTQQKYKLDQQDPQSKAVSSYSDRSALTTDPAQGMAAASGASSGASNAATTPGTTPGSTPSSSAASAATPTAGASDPLETVFVTVTASPTAKSMVTQMVTVTGPVPLVTQYLTSTIGLAARGASRRSKAQVGSERRSVHHRRGAAVKVDSDVKPDSEEEQTAPIGFIGTESIVGRQVATGAAPSTMAAPSLMTTMMILFTIAYVFA</sequence>
<dbReference type="EMBL" id="MSZU01000080">
    <property type="protein sequence ID" value="OMP86469.1"/>
    <property type="molecule type" value="Genomic_DNA"/>
</dbReference>
<organism evidence="6 7">
    <name type="scientific">Diplodia seriata</name>
    <dbReference type="NCBI Taxonomy" id="420778"/>
    <lineage>
        <taxon>Eukaryota</taxon>
        <taxon>Fungi</taxon>
        <taxon>Dikarya</taxon>
        <taxon>Ascomycota</taxon>
        <taxon>Pezizomycotina</taxon>
        <taxon>Dothideomycetes</taxon>
        <taxon>Dothideomycetes incertae sedis</taxon>
        <taxon>Botryosphaeriales</taxon>
        <taxon>Botryosphaeriaceae</taxon>
        <taxon>Diplodia</taxon>
    </lineage>
</organism>
<evidence type="ECO:0000256" key="3">
    <source>
        <dbReference type="SAM" id="SignalP"/>
    </source>
</evidence>
<dbReference type="InterPro" id="IPR055915">
    <property type="entry name" value="DUF7492"/>
</dbReference>
<proteinExistence type="predicted"/>
<feature type="region of interest" description="Disordered" evidence="1">
    <location>
        <begin position="270"/>
        <end position="342"/>
    </location>
</feature>
<feature type="transmembrane region" description="Helical" evidence="2">
    <location>
        <begin position="454"/>
        <end position="473"/>
    </location>
</feature>
<feature type="region of interest" description="Disordered" evidence="1">
    <location>
        <begin position="395"/>
        <end position="427"/>
    </location>
</feature>
<protein>
    <recommendedName>
        <fullName evidence="4">DUF7492 domain-containing protein</fullName>
    </recommendedName>
</protein>
<accession>A0A1S8BG71</accession>
<evidence type="ECO:0000256" key="1">
    <source>
        <dbReference type="SAM" id="MobiDB-lite"/>
    </source>
</evidence>
<keyword evidence="2" id="KW-1133">Transmembrane helix</keyword>
<keyword evidence="3" id="KW-0732">Signal</keyword>
<keyword evidence="8" id="KW-1185">Reference proteome</keyword>
<dbReference type="Proteomes" id="UP000190776">
    <property type="component" value="Unassembled WGS sequence"/>
</dbReference>
<evidence type="ECO:0000313" key="5">
    <source>
        <dbReference type="EMBL" id="KAL0256518.1"/>
    </source>
</evidence>